<sequence>MAVRVGVGEELGLNAVEDAGNGAGFVELKANLTMMSKRRMRERMVLACRLRYACTYAWAVAPEEAAEKPNSELRQAATVAAVESPH</sequence>
<proteinExistence type="predicted"/>
<accession>A0A6G1BPG7</accession>
<reference evidence="1 2" key="1">
    <citation type="submission" date="2019-11" db="EMBL/GenBank/DDBJ databases">
        <title>Whole genome sequence of Oryza granulata.</title>
        <authorList>
            <person name="Li W."/>
        </authorList>
    </citation>
    <scope>NUCLEOTIDE SEQUENCE [LARGE SCALE GENOMIC DNA]</scope>
    <source>
        <strain evidence="2">cv. Menghai</strain>
        <tissue evidence="1">Leaf</tissue>
    </source>
</reference>
<comment type="caution">
    <text evidence="1">The sequence shown here is derived from an EMBL/GenBank/DDBJ whole genome shotgun (WGS) entry which is preliminary data.</text>
</comment>
<keyword evidence="2" id="KW-1185">Reference proteome</keyword>
<organism evidence="1 2">
    <name type="scientific">Oryza meyeriana var. granulata</name>
    <dbReference type="NCBI Taxonomy" id="110450"/>
    <lineage>
        <taxon>Eukaryota</taxon>
        <taxon>Viridiplantae</taxon>
        <taxon>Streptophyta</taxon>
        <taxon>Embryophyta</taxon>
        <taxon>Tracheophyta</taxon>
        <taxon>Spermatophyta</taxon>
        <taxon>Magnoliopsida</taxon>
        <taxon>Liliopsida</taxon>
        <taxon>Poales</taxon>
        <taxon>Poaceae</taxon>
        <taxon>BOP clade</taxon>
        <taxon>Oryzoideae</taxon>
        <taxon>Oryzeae</taxon>
        <taxon>Oryzinae</taxon>
        <taxon>Oryza</taxon>
        <taxon>Oryza meyeriana</taxon>
    </lineage>
</organism>
<dbReference type="AlphaFoldDB" id="A0A6G1BPG7"/>
<evidence type="ECO:0000313" key="1">
    <source>
        <dbReference type="EMBL" id="KAF0889869.1"/>
    </source>
</evidence>
<dbReference type="Proteomes" id="UP000479710">
    <property type="component" value="Unassembled WGS sequence"/>
</dbReference>
<name>A0A6G1BPG7_9ORYZ</name>
<dbReference type="EMBL" id="SPHZ02000012">
    <property type="protein sequence ID" value="KAF0889869.1"/>
    <property type="molecule type" value="Genomic_DNA"/>
</dbReference>
<gene>
    <name evidence="1" type="ORF">E2562_033845</name>
</gene>
<protein>
    <submittedName>
        <fullName evidence="1">Uncharacterized protein</fullName>
    </submittedName>
</protein>
<evidence type="ECO:0000313" key="2">
    <source>
        <dbReference type="Proteomes" id="UP000479710"/>
    </source>
</evidence>